<keyword evidence="2" id="KW-1185">Reference proteome</keyword>
<gene>
    <name evidence="1" type="ORF">M9458_051443</name>
</gene>
<reference evidence="1 2" key="1">
    <citation type="submission" date="2024-05" db="EMBL/GenBank/DDBJ databases">
        <title>Genome sequencing and assembly of Indian major carp, Cirrhinus mrigala (Hamilton, 1822).</title>
        <authorList>
            <person name="Mohindra V."/>
            <person name="Chowdhury L.M."/>
            <person name="Lal K."/>
            <person name="Jena J.K."/>
        </authorList>
    </citation>
    <scope>NUCLEOTIDE SEQUENCE [LARGE SCALE GENOMIC DNA]</scope>
    <source>
        <strain evidence="1">CM1030</strain>
        <tissue evidence="1">Blood</tissue>
    </source>
</reference>
<dbReference type="PANTHER" id="PTHR19446">
    <property type="entry name" value="REVERSE TRANSCRIPTASES"/>
    <property type="match status" value="1"/>
</dbReference>
<evidence type="ECO:0008006" key="3">
    <source>
        <dbReference type="Google" id="ProtNLM"/>
    </source>
</evidence>
<evidence type="ECO:0000313" key="2">
    <source>
        <dbReference type="Proteomes" id="UP001529510"/>
    </source>
</evidence>
<organism evidence="1 2">
    <name type="scientific">Cirrhinus mrigala</name>
    <name type="common">Mrigala</name>
    <dbReference type="NCBI Taxonomy" id="683832"/>
    <lineage>
        <taxon>Eukaryota</taxon>
        <taxon>Metazoa</taxon>
        <taxon>Chordata</taxon>
        <taxon>Craniata</taxon>
        <taxon>Vertebrata</taxon>
        <taxon>Euteleostomi</taxon>
        <taxon>Actinopterygii</taxon>
        <taxon>Neopterygii</taxon>
        <taxon>Teleostei</taxon>
        <taxon>Ostariophysi</taxon>
        <taxon>Cypriniformes</taxon>
        <taxon>Cyprinidae</taxon>
        <taxon>Labeoninae</taxon>
        <taxon>Labeonini</taxon>
        <taxon>Cirrhinus</taxon>
    </lineage>
</organism>
<dbReference type="Proteomes" id="UP001529510">
    <property type="component" value="Unassembled WGS sequence"/>
</dbReference>
<feature type="non-terminal residue" evidence="1">
    <location>
        <position position="80"/>
    </location>
</feature>
<dbReference type="EMBL" id="JAMKFB020000123">
    <property type="protein sequence ID" value="KAL0153268.1"/>
    <property type="molecule type" value="Genomic_DNA"/>
</dbReference>
<evidence type="ECO:0000313" key="1">
    <source>
        <dbReference type="EMBL" id="KAL0153268.1"/>
    </source>
</evidence>
<feature type="non-terminal residue" evidence="1">
    <location>
        <position position="1"/>
    </location>
</feature>
<proteinExistence type="predicted"/>
<protein>
    <recommendedName>
        <fullName evidence="3">Reverse transcriptase</fullName>
    </recommendedName>
</protein>
<name>A0ABD0MVK4_CIRMR</name>
<accession>A0ABD0MVK4</accession>
<dbReference type="AlphaFoldDB" id="A0ABD0MVK4"/>
<comment type="caution">
    <text evidence="1">The sequence shown here is derived from an EMBL/GenBank/DDBJ whole genome shotgun (WGS) entry which is preliminary data.</text>
</comment>
<sequence>IDGLPVDFYKSFWSVLGEDLLAVLNESLAEGRLPLSYCRAVLTLLPKKGNMTDIKNWRPVSLLCTDYKLLSKSLANRLTE</sequence>